<dbReference type="PRINTS" id="PR00633">
    <property type="entry name" value="RCCNDNSATION"/>
</dbReference>
<name>A0A6L5QHT7_9BURK</name>
<dbReference type="Gene3D" id="2.130.10.30">
    <property type="entry name" value="Regulator of chromosome condensation 1/beta-lactamase-inhibitor protein II"/>
    <property type="match status" value="2"/>
</dbReference>
<keyword evidence="6" id="KW-1185">Reference proteome</keyword>
<dbReference type="InterPro" id="IPR051553">
    <property type="entry name" value="Ran_GTPase-activating"/>
</dbReference>
<protein>
    <recommendedName>
        <fullName evidence="4">RCC1-like domain-containing protein</fullName>
    </recommendedName>
</protein>
<keyword evidence="2" id="KW-0677">Repeat</keyword>
<accession>A0A6L5QHT7</accession>
<dbReference type="Pfam" id="PF25390">
    <property type="entry name" value="WD40_RLD"/>
    <property type="match status" value="1"/>
</dbReference>
<keyword evidence="1" id="KW-0344">Guanine-nucleotide releasing factor</keyword>
<dbReference type="InterPro" id="IPR009091">
    <property type="entry name" value="RCC1/BLIP-II"/>
</dbReference>
<dbReference type="RefSeq" id="WP_154365413.1">
    <property type="nucleotide sequence ID" value="NZ_WKJM01000012.1"/>
</dbReference>
<dbReference type="GO" id="GO:0005085">
    <property type="term" value="F:guanyl-nucleotide exchange factor activity"/>
    <property type="evidence" value="ECO:0007669"/>
    <property type="project" value="TreeGrafter"/>
</dbReference>
<dbReference type="PROSITE" id="PS51257">
    <property type="entry name" value="PROKAR_LIPOPROTEIN"/>
    <property type="match status" value="1"/>
</dbReference>
<organism evidence="5 6">
    <name type="scientific">Duganella alba</name>
    <dbReference type="NCBI Taxonomy" id="2666081"/>
    <lineage>
        <taxon>Bacteria</taxon>
        <taxon>Pseudomonadati</taxon>
        <taxon>Pseudomonadota</taxon>
        <taxon>Betaproteobacteria</taxon>
        <taxon>Burkholderiales</taxon>
        <taxon>Oxalobacteraceae</taxon>
        <taxon>Telluria group</taxon>
        <taxon>Duganella</taxon>
    </lineage>
</organism>
<gene>
    <name evidence="5" type="ORF">GJ697_15755</name>
</gene>
<dbReference type="Pfam" id="PF00415">
    <property type="entry name" value="RCC1"/>
    <property type="match status" value="1"/>
</dbReference>
<evidence type="ECO:0000313" key="5">
    <source>
        <dbReference type="EMBL" id="MRX09297.1"/>
    </source>
</evidence>
<proteinExistence type="predicted"/>
<sequence length="493" mass="49418">MKNFKFSSLLLIPVFAVLAACGGGGGGGSNSGSATPTLKSIAVTLASTTIPVTTFQDATATGTYSDGSTKPLTVAGGLAWTTKSGNAAVASVATATGRVTGVAVGTETINATQDSVVGSVTITVTAPWKDVSAGGFQTIARRADGKLYSWGQNNWGQLGDSSTTARLTPVVVANGAATTAWSKISVGDQFAVAIRANTGATATGGSLWSWGLNTYGQLGQGDQTNRSTPTQIGKDTTWIGVWAGKYHVVALKADGTLWAWGRNAEGQLGDTTVQVRTAPVKVGGTDKTNTTTYIAASAGGTHTLAIQKDGSLSTWGDNSSGQLGNAAVSTSPVSTPAKIGSLTYVAVSAGGSHSMAIDTSGKLWAWGANGSGQLGNNAGSGTVSAPTQISTDADWTLVSAGGLHTLAVRSNGTLWAWGANSDGQLGDGSGADQFSPVQVGLDRTWTGISAGAIHSAGLKADNTLWTWGGNADGQLGNGKTTTSTVPVSIANPN</sequence>
<feature type="chain" id="PRO_5026907179" description="RCC1-like domain-containing protein" evidence="3">
    <location>
        <begin position="20"/>
        <end position="493"/>
    </location>
</feature>
<evidence type="ECO:0000256" key="3">
    <source>
        <dbReference type="SAM" id="SignalP"/>
    </source>
</evidence>
<evidence type="ECO:0000313" key="6">
    <source>
        <dbReference type="Proteomes" id="UP000481037"/>
    </source>
</evidence>
<feature type="domain" description="RCC1-like" evidence="4">
    <location>
        <begin position="198"/>
        <end position="489"/>
    </location>
</feature>
<dbReference type="InterPro" id="IPR058923">
    <property type="entry name" value="RCC1-like_dom"/>
</dbReference>
<evidence type="ECO:0000256" key="1">
    <source>
        <dbReference type="ARBA" id="ARBA00022658"/>
    </source>
</evidence>
<comment type="caution">
    <text evidence="5">The sequence shown here is derived from an EMBL/GenBank/DDBJ whole genome shotgun (WGS) entry which is preliminary data.</text>
</comment>
<dbReference type="PANTHER" id="PTHR45982:SF1">
    <property type="entry name" value="REGULATOR OF CHROMOSOME CONDENSATION"/>
    <property type="match status" value="1"/>
</dbReference>
<dbReference type="Proteomes" id="UP000481037">
    <property type="component" value="Unassembled WGS sequence"/>
</dbReference>
<dbReference type="InterPro" id="IPR000408">
    <property type="entry name" value="Reg_chr_condens"/>
</dbReference>
<dbReference type="SUPFAM" id="SSF50985">
    <property type="entry name" value="RCC1/BLIP-II"/>
    <property type="match status" value="2"/>
</dbReference>
<reference evidence="5 6" key="1">
    <citation type="submission" date="2019-11" db="EMBL/GenBank/DDBJ databases">
        <title>Novel species isolated from a subtropical stream in China.</title>
        <authorList>
            <person name="Lu H."/>
        </authorList>
    </citation>
    <scope>NUCLEOTIDE SEQUENCE [LARGE SCALE GENOMIC DNA]</scope>
    <source>
        <strain evidence="5 6">FT25W</strain>
    </source>
</reference>
<feature type="signal peptide" evidence="3">
    <location>
        <begin position="1"/>
        <end position="19"/>
    </location>
</feature>
<dbReference type="PROSITE" id="PS00626">
    <property type="entry name" value="RCC1_2"/>
    <property type="match status" value="2"/>
</dbReference>
<evidence type="ECO:0000256" key="2">
    <source>
        <dbReference type="ARBA" id="ARBA00022737"/>
    </source>
</evidence>
<dbReference type="EMBL" id="WKJM01000012">
    <property type="protein sequence ID" value="MRX09297.1"/>
    <property type="molecule type" value="Genomic_DNA"/>
</dbReference>
<dbReference type="GO" id="GO:0005737">
    <property type="term" value="C:cytoplasm"/>
    <property type="evidence" value="ECO:0007669"/>
    <property type="project" value="TreeGrafter"/>
</dbReference>
<dbReference type="PANTHER" id="PTHR45982">
    <property type="entry name" value="REGULATOR OF CHROMOSOME CONDENSATION"/>
    <property type="match status" value="1"/>
</dbReference>
<dbReference type="AlphaFoldDB" id="A0A6L5QHT7"/>
<keyword evidence="3" id="KW-0732">Signal</keyword>
<dbReference type="PROSITE" id="PS50012">
    <property type="entry name" value="RCC1_3"/>
    <property type="match status" value="7"/>
</dbReference>
<evidence type="ECO:0000259" key="4">
    <source>
        <dbReference type="Pfam" id="PF25390"/>
    </source>
</evidence>